<dbReference type="InterPro" id="IPR026588">
    <property type="entry name" value="Choice_anch_A"/>
</dbReference>
<name>A0ABN8FC01_9BACL</name>
<evidence type="ECO:0000313" key="2">
    <source>
        <dbReference type="EMBL" id="CAH1054215.1"/>
    </source>
</evidence>
<feature type="domain" description="BIG2" evidence="1">
    <location>
        <begin position="1440"/>
        <end position="1529"/>
    </location>
</feature>
<dbReference type="SMART" id="SM00635">
    <property type="entry name" value="BID_2"/>
    <property type="match status" value="2"/>
</dbReference>
<dbReference type="InterPro" id="IPR008964">
    <property type="entry name" value="Invasin/intimin_cell_adhesion"/>
</dbReference>
<proteinExistence type="predicted"/>
<reference evidence="2" key="1">
    <citation type="submission" date="2021-12" db="EMBL/GenBank/DDBJ databases">
        <authorList>
            <person name="Criscuolo A."/>
        </authorList>
    </citation>
    <scope>NUCLEOTIDE SEQUENCE</scope>
    <source>
        <strain evidence="2">CIP111894</strain>
    </source>
</reference>
<gene>
    <name evidence="2" type="ORF">PAECIP111894_00360</name>
</gene>
<keyword evidence="3" id="KW-1185">Reference proteome</keyword>
<dbReference type="EMBL" id="CAKMAB010000002">
    <property type="protein sequence ID" value="CAH1054215.1"/>
    <property type="molecule type" value="Genomic_DNA"/>
</dbReference>
<protein>
    <recommendedName>
        <fullName evidence="1">BIG2 domain-containing protein</fullName>
    </recommendedName>
</protein>
<dbReference type="Pfam" id="PF02368">
    <property type="entry name" value="Big_2"/>
    <property type="match status" value="1"/>
</dbReference>
<dbReference type="Proteomes" id="UP000838749">
    <property type="component" value="Unassembled WGS sequence"/>
</dbReference>
<sequence>MKFANNKRIYLFTVTLLLLLLLVLPLKNHFTNVEASSSDYQIRMLEVTESGVSELASLTSGLANFTIDTMSMKRFVALRDDLDGRYDAIYIGKGTYSPAQVSDQRPASEENRAKALDTKSMKNDITQLKADQITKEFIDKGLYVFFHSQPFIDKPIKPQAQQGILYSSFNSYRLSSSNPKVKFVDDTGLANIFTDLKQQDSKYINDLKQRPRLQITNRIPNYDPDATNSKIYVPGEKLSFNFSITNAPELQSSPLSVKLYIGLDKSTQMGEKQVVAETELNTSSGTIEYALPKTYSGLLYWKLEINDYHGSQLKDFDSGVIRYRGEKTIVNILQVMPDTLTESSLLYTSNMDPLFLNTTDYQLNIAVKTMSQFNTYVNEKYAATQSYGLNGTYDMLIFGFVDEYYKKSNLNTNAINAITQFTSTFKQSALFTHDTIINLDANKKNWINNFMGITGQMNPETNLGHNAINLSTKVKPVNDGLLMQYPFYLRKRDDSNKQIDIIQPQIAPTHNQYFTLNLEDPEVVSWYNIESMPQGTSIKPNGEYNKYQRDTDDSWNQYYTYSKGNITYSGTGHFFGVSDIPANLKRFPVWEQQLFVNTMYRAFIGANHAPEITVHTPTNNSSIPSYQKTLLVDYTVTDLDFNDRDLTTEVRFKTNGKYLDAPVVSKTSIKSGQNIYQSFNNPLPEGGALDIEINAWDQNGALSSKTIRVNVLQINSNLSVTRSLSEKATITGKVERGENVTLSYSITPKPVPFENVSTANQAYNTQLISDIVFTENFPPNLEIAGELPAGTIVTGNVNSGYRLTRNLSNITYSLKTENGKQIYKPDSEQPITFQITVTPTQTQTYTLNDSKLTYVDIHATLPPLAITNEYNAFILQTTSLRGGTIKGPLASGGTVNFNNAGIDVNGRYKGSVPYGIVTGGDVNLPEGTVYGNVLYAGKVLNLKNGSIQDGKPIQGTLLDFSKHGDYFRGLSDAIANLPANGSAIPDGYGSITLSGNSSINIFDIKVADLSKLTSSRLTVPAGSTVIVNVKDDKDTESFLHFPLGDDGSRVLFNFPKSTSESFAKLRISQANVYGTILAPRSAITFDGGQVYGTIIGASMTMSSATLFHYPFTGNLPAEIYPLPVPAPTDPSSANLSRTTISFETLTFTAEYKINALQLESRTIYVGEGMRLIPTVVPSDIPDQAFLWTTTDTNYVQLDSSCGYITGLAKGTATVHVSTLDGSGKQATATITVAERTPRSLTIDGDETGEVNDSIPLSAIYVQDNLNNQGPETNITYTWSVTNVTTGASTAVINTNPDYPGNDTRKVFSATQSGTYSVKLIVNSSNRNPITAEKTIVITNPITSLLIDGPTTVLIGGQIDLSAIRNPTDADPATLSWRFVKSTDPKITDDTITNEHIATLTPSSDGSTAKLTAGNTAKDGLLIEVSFNEITSTHTVNIVYALTGLRFSDQSITLEVGNTYPLTNILWAFPTSISIDQIKEHLSWVSDNSAIASVDNGTNIDTRGIVTGVKKGSSIITVTYTGSTGKTVQADITVKVVEPQNDDRY</sequence>
<comment type="caution">
    <text evidence="2">The sequence shown here is derived from an EMBL/GenBank/DDBJ whole genome shotgun (WGS) entry which is preliminary data.</text>
</comment>
<dbReference type="Pfam" id="PF20597">
    <property type="entry name" value="pAdhesive_15"/>
    <property type="match status" value="1"/>
</dbReference>
<feature type="domain" description="BIG2" evidence="1">
    <location>
        <begin position="1150"/>
        <end position="1228"/>
    </location>
</feature>
<dbReference type="Gene3D" id="2.60.40.1080">
    <property type="match status" value="2"/>
</dbReference>
<evidence type="ECO:0000313" key="3">
    <source>
        <dbReference type="Proteomes" id="UP000838749"/>
    </source>
</evidence>
<dbReference type="InterPro" id="IPR003343">
    <property type="entry name" value="Big_2"/>
</dbReference>
<dbReference type="SUPFAM" id="SSF49373">
    <property type="entry name" value="Invasin/intimin cell-adhesion fragments"/>
    <property type="match status" value="2"/>
</dbReference>
<accession>A0ABN8FC01</accession>
<organism evidence="2 3">
    <name type="scientific">Paenibacillus pseudetheri</name>
    <dbReference type="NCBI Taxonomy" id="2897682"/>
    <lineage>
        <taxon>Bacteria</taxon>
        <taxon>Bacillati</taxon>
        <taxon>Bacillota</taxon>
        <taxon>Bacilli</taxon>
        <taxon>Bacillales</taxon>
        <taxon>Paenibacillaceae</taxon>
        <taxon>Paenibacillus</taxon>
    </lineage>
</organism>
<dbReference type="NCBIfam" id="TIGR04215">
    <property type="entry name" value="choice_anch_A"/>
    <property type="match status" value="1"/>
</dbReference>
<evidence type="ECO:0000259" key="1">
    <source>
        <dbReference type="SMART" id="SM00635"/>
    </source>
</evidence>
<dbReference type="RefSeq" id="WP_234530473.1">
    <property type="nucleotide sequence ID" value="NZ_CAKMAB010000002.1"/>
</dbReference>